<evidence type="ECO:0000256" key="1">
    <source>
        <dbReference type="ARBA" id="ARBA00009437"/>
    </source>
</evidence>
<dbReference type="RefSeq" id="WP_007020349.1">
    <property type="nucleotide sequence ID" value="NZ_CH724125.1"/>
</dbReference>
<dbReference type="Gene3D" id="3.40.190.290">
    <property type="match status" value="1"/>
</dbReference>
<dbReference type="Pfam" id="PF03466">
    <property type="entry name" value="LysR_substrate"/>
    <property type="match status" value="1"/>
</dbReference>
<evidence type="ECO:0000256" key="4">
    <source>
        <dbReference type="ARBA" id="ARBA00023163"/>
    </source>
</evidence>
<dbReference type="EMBL" id="AAOW01000014">
    <property type="protein sequence ID" value="EAR60677.1"/>
    <property type="molecule type" value="Genomic_DNA"/>
</dbReference>
<dbReference type="InterPro" id="IPR058163">
    <property type="entry name" value="LysR-type_TF_proteobact-type"/>
</dbReference>
<keyword evidence="2" id="KW-0805">Transcription regulation</keyword>
<dbReference type="InterPro" id="IPR005119">
    <property type="entry name" value="LysR_subst-bd"/>
</dbReference>
<evidence type="ECO:0000256" key="3">
    <source>
        <dbReference type="ARBA" id="ARBA00023125"/>
    </source>
</evidence>
<dbReference type="Pfam" id="PF00126">
    <property type="entry name" value="HTH_1"/>
    <property type="match status" value="1"/>
</dbReference>
<reference evidence="6 7" key="1">
    <citation type="submission" date="2006-02" db="EMBL/GenBank/DDBJ databases">
        <authorList>
            <person name="Pinhassi J."/>
            <person name="Pedros-Alio C."/>
            <person name="Ferriera S."/>
            <person name="Johnson J."/>
            <person name="Kravitz S."/>
            <person name="Halpern A."/>
            <person name="Remington K."/>
            <person name="Beeson K."/>
            <person name="Tran B."/>
            <person name="Rogers Y.-H."/>
            <person name="Friedman R."/>
            <person name="Venter J.C."/>
        </authorList>
    </citation>
    <scope>NUCLEOTIDE SEQUENCE [LARGE SCALE GENOMIC DNA]</scope>
    <source>
        <strain evidence="6 7">MED92</strain>
    </source>
</reference>
<dbReference type="InterPro" id="IPR036388">
    <property type="entry name" value="WH-like_DNA-bd_sf"/>
</dbReference>
<dbReference type="GO" id="GO:0006351">
    <property type="term" value="P:DNA-templated transcription"/>
    <property type="evidence" value="ECO:0007669"/>
    <property type="project" value="TreeGrafter"/>
</dbReference>
<gene>
    <name evidence="6" type="ORF">MED92_13418</name>
</gene>
<dbReference type="SUPFAM" id="SSF46785">
    <property type="entry name" value="Winged helix' DNA-binding domain"/>
    <property type="match status" value="1"/>
</dbReference>
<keyword evidence="4" id="KW-0804">Transcription</keyword>
<protein>
    <submittedName>
        <fullName evidence="6">Putative transcription regulator protein</fullName>
    </submittedName>
</protein>
<dbReference type="InterPro" id="IPR036390">
    <property type="entry name" value="WH_DNA-bd_sf"/>
</dbReference>
<dbReference type="AlphaFoldDB" id="A0A7U8C375"/>
<comment type="similarity">
    <text evidence="1">Belongs to the LysR transcriptional regulatory family.</text>
</comment>
<sequence>MNKLNLMQAYLAVYEEGSYTAAAKRLGKTKALISTQISQLEEHLQVSLVTRSTRSVMPTTAGKSYYEQCRQILDEISNLESRLKEQHHSLVGQLRISAPTNYGELIVMPFISGLIKKHPDLRIEIVLSDRYVDIVSEGFDAAIRIGNLSDSSLIANQVGQVQMHLCASAEFLATFGTPQSITELNQYPCVFDSNYRHNYWQFPTAQGEITVTPTQSIRVNSAVAAAQIARNHSVLSYGPDFAVAEYIRTGELVTLLDNQFDNCQPVNIIYPHRKHLSARVRTFITEFKEYLSGKYSG</sequence>
<keyword evidence="7" id="KW-1185">Reference proteome</keyword>
<dbReference type="CDD" id="cd08422">
    <property type="entry name" value="PBP2_CrgA_like"/>
    <property type="match status" value="1"/>
</dbReference>
<dbReference type="PANTHER" id="PTHR30537">
    <property type="entry name" value="HTH-TYPE TRANSCRIPTIONAL REGULATOR"/>
    <property type="match status" value="1"/>
</dbReference>
<name>A0A7U8C375_NEPCE</name>
<dbReference type="Gene3D" id="1.10.10.10">
    <property type="entry name" value="Winged helix-like DNA-binding domain superfamily/Winged helix DNA-binding domain"/>
    <property type="match status" value="1"/>
</dbReference>
<evidence type="ECO:0000313" key="6">
    <source>
        <dbReference type="EMBL" id="EAR60677.1"/>
    </source>
</evidence>
<keyword evidence="3" id="KW-0238">DNA-binding</keyword>
<evidence type="ECO:0000313" key="7">
    <source>
        <dbReference type="Proteomes" id="UP000002171"/>
    </source>
</evidence>
<dbReference type="FunFam" id="1.10.10.10:FF:000001">
    <property type="entry name" value="LysR family transcriptional regulator"/>
    <property type="match status" value="1"/>
</dbReference>
<accession>A0A7U8C375</accession>
<dbReference type="SUPFAM" id="SSF53850">
    <property type="entry name" value="Periplasmic binding protein-like II"/>
    <property type="match status" value="1"/>
</dbReference>
<dbReference type="GO" id="GO:0003700">
    <property type="term" value="F:DNA-binding transcription factor activity"/>
    <property type="evidence" value="ECO:0007669"/>
    <property type="project" value="InterPro"/>
</dbReference>
<evidence type="ECO:0000259" key="5">
    <source>
        <dbReference type="PROSITE" id="PS50931"/>
    </source>
</evidence>
<dbReference type="GO" id="GO:0043565">
    <property type="term" value="F:sequence-specific DNA binding"/>
    <property type="evidence" value="ECO:0007669"/>
    <property type="project" value="TreeGrafter"/>
</dbReference>
<comment type="caution">
    <text evidence="6">The sequence shown here is derived from an EMBL/GenBank/DDBJ whole genome shotgun (WGS) entry which is preliminary data.</text>
</comment>
<dbReference type="Proteomes" id="UP000002171">
    <property type="component" value="Unassembled WGS sequence"/>
</dbReference>
<dbReference type="PROSITE" id="PS50931">
    <property type="entry name" value="HTH_LYSR"/>
    <property type="match status" value="1"/>
</dbReference>
<organism evidence="6 7">
    <name type="scientific">Neptuniibacter caesariensis</name>
    <dbReference type="NCBI Taxonomy" id="207954"/>
    <lineage>
        <taxon>Bacteria</taxon>
        <taxon>Pseudomonadati</taxon>
        <taxon>Pseudomonadota</taxon>
        <taxon>Gammaproteobacteria</taxon>
        <taxon>Oceanospirillales</taxon>
        <taxon>Oceanospirillaceae</taxon>
        <taxon>Neptuniibacter</taxon>
    </lineage>
</organism>
<dbReference type="PANTHER" id="PTHR30537:SF5">
    <property type="entry name" value="HTH-TYPE TRANSCRIPTIONAL ACTIVATOR TTDR-RELATED"/>
    <property type="match status" value="1"/>
</dbReference>
<evidence type="ECO:0000256" key="2">
    <source>
        <dbReference type="ARBA" id="ARBA00023015"/>
    </source>
</evidence>
<proteinExistence type="inferred from homology"/>
<feature type="domain" description="HTH lysR-type" evidence="5">
    <location>
        <begin position="1"/>
        <end position="59"/>
    </location>
</feature>
<dbReference type="InterPro" id="IPR000847">
    <property type="entry name" value="LysR_HTH_N"/>
</dbReference>